<reference evidence="5" key="2">
    <citation type="submission" date="2022-10" db="EMBL/GenBank/DDBJ databases">
        <authorList>
            <person name="Ngo T.-E."/>
        </authorList>
    </citation>
    <scope>NUCLEOTIDE SEQUENCE</scope>
    <source>
        <strain evidence="5">JHB</strain>
    </source>
</reference>
<keyword evidence="4" id="KW-0503">Monooxygenase</keyword>
<organism evidence="5">
    <name type="scientific">Moorena producens (strain JHB)</name>
    <dbReference type="NCBI Taxonomy" id="1454205"/>
    <lineage>
        <taxon>Bacteria</taxon>
        <taxon>Bacillati</taxon>
        <taxon>Cyanobacteriota</taxon>
        <taxon>Cyanophyceae</taxon>
        <taxon>Coleofasciculales</taxon>
        <taxon>Coleofasciculaceae</taxon>
        <taxon>Moorena</taxon>
    </lineage>
</organism>
<dbReference type="CDD" id="cd11053">
    <property type="entry name" value="CYP110-like"/>
    <property type="match status" value="1"/>
</dbReference>
<dbReference type="Proteomes" id="UP000176944">
    <property type="component" value="Chromosome"/>
</dbReference>
<feature type="binding site" description="axial binding residue" evidence="3">
    <location>
        <position position="227"/>
    </location>
    <ligand>
        <name>heme</name>
        <dbReference type="ChEBI" id="CHEBI:30413"/>
    </ligand>
    <ligandPart>
        <name>Fe</name>
        <dbReference type="ChEBI" id="CHEBI:18248"/>
    </ligandPart>
</feature>
<evidence type="ECO:0000256" key="4">
    <source>
        <dbReference type="RuleBase" id="RU000461"/>
    </source>
</evidence>
<dbReference type="InterPro" id="IPR017972">
    <property type="entry name" value="Cyt_P450_CS"/>
</dbReference>
<dbReference type="GO" id="GO:0020037">
    <property type="term" value="F:heme binding"/>
    <property type="evidence" value="ECO:0007669"/>
    <property type="project" value="InterPro"/>
</dbReference>
<dbReference type="InterPro" id="IPR002401">
    <property type="entry name" value="Cyt_P450_E_grp-I"/>
</dbReference>
<dbReference type="InterPro" id="IPR036396">
    <property type="entry name" value="Cyt_P450_sf"/>
</dbReference>
<keyword evidence="3 4" id="KW-0408">Iron</keyword>
<dbReference type="Gene3D" id="1.10.630.10">
    <property type="entry name" value="Cytochrome P450"/>
    <property type="match status" value="1"/>
</dbReference>
<comment type="cofactor">
    <cofactor evidence="1 3">
        <name>heme</name>
        <dbReference type="ChEBI" id="CHEBI:30413"/>
    </cofactor>
</comment>
<dbReference type="InterPro" id="IPR050121">
    <property type="entry name" value="Cytochrome_P450_monoxygenase"/>
</dbReference>
<accession>A0A1D9FZ49</accession>
<dbReference type="GO" id="GO:0005506">
    <property type="term" value="F:iron ion binding"/>
    <property type="evidence" value="ECO:0007669"/>
    <property type="project" value="InterPro"/>
</dbReference>
<evidence type="ECO:0000256" key="3">
    <source>
        <dbReference type="PIRSR" id="PIRSR602401-1"/>
    </source>
</evidence>
<keyword evidence="3 4" id="KW-0479">Metal-binding</keyword>
<protein>
    <submittedName>
        <fullName evidence="5">Cytochrome P450</fullName>
    </submittedName>
</protein>
<dbReference type="AlphaFoldDB" id="A0A1D9FZ49"/>
<dbReference type="EMBL" id="CP017708">
    <property type="protein sequence ID" value="AOY80440.2"/>
    <property type="molecule type" value="Genomic_DNA"/>
</dbReference>
<evidence type="ECO:0000313" key="5">
    <source>
        <dbReference type="EMBL" id="AOY80440.2"/>
    </source>
</evidence>
<dbReference type="PRINTS" id="PR00463">
    <property type="entry name" value="EP450I"/>
</dbReference>
<dbReference type="SUPFAM" id="SSF48264">
    <property type="entry name" value="Cytochrome P450"/>
    <property type="match status" value="1"/>
</dbReference>
<gene>
    <name evidence="5" type="ORF">BJP36_11460</name>
</gene>
<dbReference type="GO" id="GO:0016705">
    <property type="term" value="F:oxidoreductase activity, acting on paired donors, with incorporation or reduction of molecular oxygen"/>
    <property type="evidence" value="ECO:0007669"/>
    <property type="project" value="InterPro"/>
</dbReference>
<evidence type="ECO:0000256" key="1">
    <source>
        <dbReference type="ARBA" id="ARBA00001971"/>
    </source>
</evidence>
<reference evidence="5" key="1">
    <citation type="journal article" date="2017" name="Proc. Natl. Acad. Sci. U.S.A.">
        <title>Comparative genomics uncovers the prolific and distinctive metabolic potential of the cyanobacterial genus Moorea.</title>
        <authorList>
            <person name="Leao T."/>
            <person name="Castelao G."/>
            <person name="Korobeynikov A."/>
            <person name="Monroe E.A."/>
            <person name="Podell S."/>
            <person name="Glukhov E."/>
            <person name="Allen E.E."/>
            <person name="Gerwick W.H."/>
            <person name="Gerwick L."/>
        </authorList>
    </citation>
    <scope>NUCLEOTIDE SEQUENCE</scope>
    <source>
        <strain evidence="5">JHB</strain>
    </source>
</reference>
<evidence type="ECO:0000256" key="2">
    <source>
        <dbReference type="ARBA" id="ARBA00010617"/>
    </source>
</evidence>
<dbReference type="PROSITE" id="PS00086">
    <property type="entry name" value="CYTOCHROME_P450"/>
    <property type="match status" value="1"/>
</dbReference>
<sequence length="298" mass="33775">MLSARLKATSSPLSASLIFFPFLAKDYGAWSPGAKINRQQKQMDELVYAEIRDRRAEGESDRTDILSLLLSARDENGEGMSDEELRDELITLLVGAYENTATGLAWAFYWTHRLPEVKEKLLAEIDSLGENPDPMSLFKLPYLTAVWQETLRIYPVGVLTLPRLVQESVEVGGKHLEAGTIIFPCVHLLHQREELYPEPKKFKPERFLDRQFYLYEYIPFGAGARRCIGAALAEFEMKLVLATILKQYQLELADSRPVKPQRRGLALEPAGGVKMILKGDRISEEKPLAGLKRKIRAQ</sequence>
<dbReference type="Pfam" id="PF00067">
    <property type="entry name" value="p450"/>
    <property type="match status" value="1"/>
</dbReference>
<name>A0A1D9FZ49_MOOP1</name>
<dbReference type="PANTHER" id="PTHR24305">
    <property type="entry name" value="CYTOCHROME P450"/>
    <property type="match status" value="1"/>
</dbReference>
<keyword evidence="4" id="KW-0560">Oxidoreductase</keyword>
<proteinExistence type="inferred from homology"/>
<dbReference type="PRINTS" id="PR00385">
    <property type="entry name" value="P450"/>
</dbReference>
<dbReference type="GO" id="GO:0004497">
    <property type="term" value="F:monooxygenase activity"/>
    <property type="evidence" value="ECO:0007669"/>
    <property type="project" value="UniProtKB-KW"/>
</dbReference>
<keyword evidence="3 4" id="KW-0349">Heme</keyword>
<comment type="similarity">
    <text evidence="2 4">Belongs to the cytochrome P450 family.</text>
</comment>
<dbReference type="PANTHER" id="PTHR24305:SF166">
    <property type="entry name" value="CYTOCHROME P450 12A4, MITOCHONDRIAL-RELATED"/>
    <property type="match status" value="1"/>
</dbReference>
<dbReference type="InterPro" id="IPR001128">
    <property type="entry name" value="Cyt_P450"/>
</dbReference>